<dbReference type="Pfam" id="PF19300">
    <property type="entry name" value="BPD_transp_1_N"/>
    <property type="match status" value="1"/>
</dbReference>
<comment type="caution">
    <text evidence="10">The sequence shown here is derived from an EMBL/GenBank/DDBJ whole genome shotgun (WGS) entry which is preliminary data.</text>
</comment>
<feature type="transmembrane region" description="Helical" evidence="7">
    <location>
        <begin position="192"/>
        <end position="214"/>
    </location>
</feature>
<keyword evidence="2 7" id="KW-0813">Transport</keyword>
<feature type="transmembrane region" description="Helical" evidence="7">
    <location>
        <begin position="148"/>
        <end position="171"/>
    </location>
</feature>
<keyword evidence="5 7" id="KW-1133">Transmembrane helix</keyword>
<keyword evidence="3" id="KW-1003">Cell membrane</keyword>
<dbReference type="PANTHER" id="PTHR43163">
    <property type="entry name" value="DIPEPTIDE TRANSPORT SYSTEM PERMEASE PROTEIN DPPB-RELATED"/>
    <property type="match status" value="1"/>
</dbReference>
<name>A0ABW7AEE2_9ACTN</name>
<evidence type="ECO:0000313" key="10">
    <source>
        <dbReference type="EMBL" id="MFG1705740.1"/>
    </source>
</evidence>
<comment type="subcellular location">
    <subcellularLocation>
        <location evidence="1 7">Cell membrane</location>
        <topology evidence="1 7">Multi-pass membrane protein</topology>
    </subcellularLocation>
</comment>
<feature type="transmembrane region" description="Helical" evidence="7">
    <location>
        <begin position="280"/>
        <end position="306"/>
    </location>
</feature>
<evidence type="ECO:0000256" key="8">
    <source>
        <dbReference type="SAM" id="MobiDB-lite"/>
    </source>
</evidence>
<keyword evidence="11" id="KW-1185">Reference proteome</keyword>
<evidence type="ECO:0000256" key="1">
    <source>
        <dbReference type="ARBA" id="ARBA00004651"/>
    </source>
</evidence>
<dbReference type="InterPro" id="IPR000515">
    <property type="entry name" value="MetI-like"/>
</dbReference>
<dbReference type="Gene3D" id="1.10.3720.10">
    <property type="entry name" value="MetI-like"/>
    <property type="match status" value="1"/>
</dbReference>
<feature type="compositionally biased region" description="Basic and acidic residues" evidence="8">
    <location>
        <begin position="1"/>
        <end position="10"/>
    </location>
</feature>
<reference evidence="10 11" key="1">
    <citation type="submission" date="2024-10" db="EMBL/GenBank/DDBJ databases">
        <authorList>
            <person name="Topkara A.R."/>
            <person name="Saygin H."/>
        </authorList>
    </citation>
    <scope>NUCLEOTIDE SEQUENCE [LARGE SCALE GENOMIC DNA]</scope>
    <source>
        <strain evidence="10 11">M3C6</strain>
    </source>
</reference>
<evidence type="ECO:0000256" key="7">
    <source>
        <dbReference type="RuleBase" id="RU363032"/>
    </source>
</evidence>
<feature type="transmembrane region" description="Helical" evidence="7">
    <location>
        <begin position="58"/>
        <end position="79"/>
    </location>
</feature>
<dbReference type="EMBL" id="JBICRM010000012">
    <property type="protein sequence ID" value="MFG1705740.1"/>
    <property type="molecule type" value="Genomic_DNA"/>
</dbReference>
<dbReference type="Pfam" id="PF00528">
    <property type="entry name" value="BPD_transp_1"/>
    <property type="match status" value="1"/>
</dbReference>
<dbReference type="SUPFAM" id="SSF161098">
    <property type="entry name" value="MetI-like"/>
    <property type="match status" value="1"/>
</dbReference>
<dbReference type="PROSITE" id="PS50928">
    <property type="entry name" value="ABC_TM1"/>
    <property type="match status" value="1"/>
</dbReference>
<keyword evidence="4 7" id="KW-0812">Transmembrane</keyword>
<dbReference type="InterPro" id="IPR035906">
    <property type="entry name" value="MetI-like_sf"/>
</dbReference>
<accession>A0ABW7AEE2</accession>
<dbReference type="CDD" id="cd06261">
    <property type="entry name" value="TM_PBP2"/>
    <property type="match status" value="1"/>
</dbReference>
<feature type="transmembrane region" description="Helical" evidence="7">
    <location>
        <begin position="226"/>
        <end position="245"/>
    </location>
</feature>
<feature type="domain" description="ABC transmembrane type-1" evidence="9">
    <location>
        <begin position="144"/>
        <end position="349"/>
    </location>
</feature>
<evidence type="ECO:0000256" key="3">
    <source>
        <dbReference type="ARBA" id="ARBA00022475"/>
    </source>
</evidence>
<comment type="similarity">
    <text evidence="7">Belongs to the binding-protein-dependent transport system permease family.</text>
</comment>
<dbReference type="Proteomes" id="UP001603978">
    <property type="component" value="Unassembled WGS sequence"/>
</dbReference>
<evidence type="ECO:0000256" key="2">
    <source>
        <dbReference type="ARBA" id="ARBA00022448"/>
    </source>
</evidence>
<evidence type="ECO:0000313" key="11">
    <source>
        <dbReference type="Proteomes" id="UP001603978"/>
    </source>
</evidence>
<keyword evidence="6 7" id="KW-0472">Membrane</keyword>
<organism evidence="10 11">
    <name type="scientific">Nonomuraea marmarensis</name>
    <dbReference type="NCBI Taxonomy" id="3351344"/>
    <lineage>
        <taxon>Bacteria</taxon>
        <taxon>Bacillati</taxon>
        <taxon>Actinomycetota</taxon>
        <taxon>Actinomycetes</taxon>
        <taxon>Streptosporangiales</taxon>
        <taxon>Streptosporangiaceae</taxon>
        <taxon>Nonomuraea</taxon>
    </lineage>
</organism>
<feature type="transmembrane region" description="Helical" evidence="7">
    <location>
        <begin position="326"/>
        <end position="349"/>
    </location>
</feature>
<dbReference type="InterPro" id="IPR045621">
    <property type="entry name" value="BPD_transp_1_N"/>
</dbReference>
<evidence type="ECO:0000256" key="4">
    <source>
        <dbReference type="ARBA" id="ARBA00022692"/>
    </source>
</evidence>
<proteinExistence type="inferred from homology"/>
<dbReference type="RefSeq" id="WP_393167983.1">
    <property type="nucleotide sequence ID" value="NZ_JBICRM010000012.1"/>
</dbReference>
<sequence length="361" mass="37663">MNDGAEHGPDRVSNGGATVPLTGPTGIGEVAVEVATEGGAPVRSPVVGRRVRVGVRRLVRFAVSLAVLMIASFAMIHLIPGDPVRAALGPAAPVELVEARKTALGLDRPLPEQFVTYVTHVMSGNFGTSFLTGEPVGEVISARLPNTLTLALLATALSLLVAIPLGMWAAIRTENGRNRGTELTFSATTGTAVAVPEFLYAIALVAAFAIGLGWFPPAGKAGPETYILPVVALAAGPIAMIARISRVETLRELGKDYVRLARAKRLPAARLHLRHVLPNTLTATLTVGGLLLTSLIAGGVLVEYVFAWPGLGLKIVEAITQKDYPVAQGVILVYGAIVLVVNLAVDLVLGALDPTSEIREA</sequence>
<evidence type="ECO:0000256" key="6">
    <source>
        <dbReference type="ARBA" id="ARBA00023136"/>
    </source>
</evidence>
<evidence type="ECO:0000256" key="5">
    <source>
        <dbReference type="ARBA" id="ARBA00022989"/>
    </source>
</evidence>
<feature type="region of interest" description="Disordered" evidence="8">
    <location>
        <begin position="1"/>
        <end position="24"/>
    </location>
</feature>
<gene>
    <name evidence="10" type="ORF">ACFLIM_21335</name>
</gene>
<dbReference type="PANTHER" id="PTHR43163:SF2">
    <property type="entry name" value="ABC TRANSPORTER PERMEASE PROTEIN"/>
    <property type="match status" value="1"/>
</dbReference>
<protein>
    <submittedName>
        <fullName evidence="10">ABC transporter permease</fullName>
    </submittedName>
</protein>
<evidence type="ECO:0000259" key="9">
    <source>
        <dbReference type="PROSITE" id="PS50928"/>
    </source>
</evidence>